<accession>A0A3B0U7I6</accession>
<evidence type="ECO:0000313" key="1">
    <source>
        <dbReference type="EMBL" id="VAW26865.1"/>
    </source>
</evidence>
<dbReference type="AlphaFoldDB" id="A0A3B0U7I6"/>
<proteinExistence type="predicted"/>
<sequence length="311" mass="35215">MQSNSGASVRLYLVSQISVSSFSPALFQVCAKGTPSEQPESERAGRFKICFFQATRIVRQRRMLSAQIQMSGGMIINFFYNNTKTNQISTPISVKNIGTLHNQILDLYYSRHVFGTKESVSLKEKIAIVDQYYKEHGITPLFSTIVKRDTNIVNNLKLIISNSYTFETNYKVINDLYKKQVYSKDEYVFMKRFYDSIQPNLSNPETVLKIIDNFEGKLQNSNEYLPVEKKQLESVMSIAKSSVRYWAYGNGSFKATLATEFEWPSWVERDVGGAGMAVEGGAAEEYFIWTGGNPYVYFGTVLGFAAVASMI</sequence>
<protein>
    <submittedName>
        <fullName evidence="1">Uncharacterized protein</fullName>
    </submittedName>
</protein>
<name>A0A3B0U7I6_9ZZZZ</name>
<reference evidence="1" key="1">
    <citation type="submission" date="2018-06" db="EMBL/GenBank/DDBJ databases">
        <authorList>
            <person name="Zhirakovskaya E."/>
        </authorList>
    </citation>
    <scope>NUCLEOTIDE SEQUENCE</scope>
</reference>
<dbReference type="EMBL" id="UOET01000064">
    <property type="protein sequence ID" value="VAW26865.1"/>
    <property type="molecule type" value="Genomic_DNA"/>
</dbReference>
<gene>
    <name evidence="1" type="ORF">MNBD_BACTEROID07-798</name>
</gene>
<organism evidence="1">
    <name type="scientific">hydrothermal vent metagenome</name>
    <dbReference type="NCBI Taxonomy" id="652676"/>
    <lineage>
        <taxon>unclassified sequences</taxon>
        <taxon>metagenomes</taxon>
        <taxon>ecological metagenomes</taxon>
    </lineage>
</organism>